<dbReference type="InterPro" id="IPR001309">
    <property type="entry name" value="Pept_C14_p20"/>
</dbReference>
<evidence type="ECO:0000313" key="3">
    <source>
        <dbReference type="Proteomes" id="UP000504618"/>
    </source>
</evidence>
<dbReference type="InterPro" id="IPR015917">
    <property type="entry name" value="Pept_C14A"/>
</dbReference>
<dbReference type="PRINTS" id="PR00376">
    <property type="entry name" value="IL1BCENZYME"/>
</dbReference>
<proteinExistence type="inferred from homology"/>
<evidence type="ECO:0000259" key="2">
    <source>
        <dbReference type="PROSITE" id="PS50208"/>
    </source>
</evidence>
<dbReference type="Pfam" id="PF00656">
    <property type="entry name" value="Peptidase_C14"/>
    <property type="match status" value="1"/>
</dbReference>
<dbReference type="GO" id="GO:0004197">
    <property type="term" value="F:cysteine-type endopeptidase activity"/>
    <property type="evidence" value="ECO:0007669"/>
    <property type="project" value="InterPro"/>
</dbReference>
<evidence type="ECO:0000313" key="4">
    <source>
        <dbReference type="RefSeq" id="XP_024876615.1"/>
    </source>
</evidence>
<keyword evidence="3" id="KW-1185">Reference proteome</keyword>
<dbReference type="GO" id="GO:0006915">
    <property type="term" value="P:apoptotic process"/>
    <property type="evidence" value="ECO:0007669"/>
    <property type="project" value="TreeGrafter"/>
</dbReference>
<gene>
    <name evidence="4" type="primary">LOC112457668</name>
</gene>
<dbReference type="InterPro" id="IPR029030">
    <property type="entry name" value="Caspase-like_dom_sf"/>
</dbReference>
<dbReference type="InterPro" id="IPR011600">
    <property type="entry name" value="Pept_C14_caspase"/>
</dbReference>
<dbReference type="Proteomes" id="UP000504618">
    <property type="component" value="Unplaced"/>
</dbReference>
<name>A0A6J1Q6U9_9HYME</name>
<dbReference type="GO" id="GO:0005737">
    <property type="term" value="C:cytoplasm"/>
    <property type="evidence" value="ECO:0007669"/>
    <property type="project" value="TreeGrafter"/>
</dbReference>
<accession>A0A6J1Q6U9</accession>
<dbReference type="GeneID" id="112457668"/>
<dbReference type="InterPro" id="IPR002398">
    <property type="entry name" value="Pept_C14"/>
</dbReference>
<dbReference type="PANTHER" id="PTHR10454:SF232">
    <property type="entry name" value="AT03047P-RELATED"/>
    <property type="match status" value="1"/>
</dbReference>
<dbReference type="SUPFAM" id="SSF52129">
    <property type="entry name" value="Caspase-like"/>
    <property type="match status" value="1"/>
</dbReference>
<dbReference type="PROSITE" id="PS50208">
    <property type="entry name" value="CASPASE_P20"/>
    <property type="match status" value="1"/>
</dbReference>
<comment type="similarity">
    <text evidence="1">Belongs to the peptidase C14A family.</text>
</comment>
<evidence type="ECO:0000256" key="1">
    <source>
        <dbReference type="ARBA" id="ARBA00010134"/>
    </source>
</evidence>
<sequence>MGMRPACARFASSNNNDCLCVITLTHGVQNDLIYAKDVIYKSDRLWKSFASDKCITLVGKPKLFSIQACRGDESDNGVMLSPRTLVKTETDLVVTYAIRSKLSLGNKYGAAAPCRKTRAENVFFDGIKQHAINITSSPLSASWRNLAEKIYFLN</sequence>
<dbReference type="Gene3D" id="3.40.50.1460">
    <property type="match status" value="1"/>
</dbReference>
<dbReference type="OrthoDB" id="6116485at2759"/>
<feature type="domain" description="Caspase family p20" evidence="2">
    <location>
        <begin position="13"/>
        <end position="73"/>
    </location>
</feature>
<protein>
    <submittedName>
        <fullName evidence="4">Caspase-6-like</fullName>
    </submittedName>
</protein>
<reference evidence="4" key="1">
    <citation type="submission" date="2025-08" db="UniProtKB">
        <authorList>
            <consortium name="RefSeq"/>
        </authorList>
    </citation>
    <scope>IDENTIFICATION</scope>
    <source>
        <tissue evidence="4">Whole body</tissue>
    </source>
</reference>
<dbReference type="RefSeq" id="XP_024876615.1">
    <property type="nucleotide sequence ID" value="XM_025020847.1"/>
</dbReference>
<dbReference type="PANTHER" id="PTHR10454">
    <property type="entry name" value="CASPASE"/>
    <property type="match status" value="1"/>
</dbReference>
<dbReference type="AlphaFoldDB" id="A0A6J1Q6U9"/>
<dbReference type="GO" id="GO:0043525">
    <property type="term" value="P:positive regulation of neuron apoptotic process"/>
    <property type="evidence" value="ECO:0007669"/>
    <property type="project" value="TreeGrafter"/>
</dbReference>
<dbReference type="GO" id="GO:0006508">
    <property type="term" value="P:proteolysis"/>
    <property type="evidence" value="ECO:0007669"/>
    <property type="project" value="InterPro"/>
</dbReference>
<organism evidence="3 4">
    <name type="scientific">Temnothorax curvispinosus</name>
    <dbReference type="NCBI Taxonomy" id="300111"/>
    <lineage>
        <taxon>Eukaryota</taxon>
        <taxon>Metazoa</taxon>
        <taxon>Ecdysozoa</taxon>
        <taxon>Arthropoda</taxon>
        <taxon>Hexapoda</taxon>
        <taxon>Insecta</taxon>
        <taxon>Pterygota</taxon>
        <taxon>Neoptera</taxon>
        <taxon>Endopterygota</taxon>
        <taxon>Hymenoptera</taxon>
        <taxon>Apocrita</taxon>
        <taxon>Aculeata</taxon>
        <taxon>Formicoidea</taxon>
        <taxon>Formicidae</taxon>
        <taxon>Myrmicinae</taxon>
        <taxon>Temnothorax</taxon>
    </lineage>
</organism>